<evidence type="ECO:0000313" key="3">
    <source>
        <dbReference type="Proteomes" id="UP000316626"/>
    </source>
</evidence>
<comment type="similarity">
    <text evidence="1">Belongs to the ArsC family.</text>
</comment>
<proteinExistence type="inferred from homology"/>
<dbReference type="EMBL" id="VDGI01000028">
    <property type="protein sequence ID" value="TQR17355.1"/>
    <property type="molecule type" value="Genomic_DNA"/>
</dbReference>
<dbReference type="Gene3D" id="3.40.30.10">
    <property type="entry name" value="Glutaredoxin"/>
    <property type="match status" value="1"/>
</dbReference>
<dbReference type="InterPro" id="IPR006504">
    <property type="entry name" value="Tscrpt_reg_Spx/MgsR"/>
</dbReference>
<dbReference type="InterPro" id="IPR006660">
    <property type="entry name" value="Arsenate_reductase-like"/>
</dbReference>
<dbReference type="SUPFAM" id="SSF52833">
    <property type="entry name" value="Thioredoxin-like"/>
    <property type="match status" value="1"/>
</dbReference>
<name>A0A544TIS8_9BACI</name>
<dbReference type="PROSITE" id="PS51353">
    <property type="entry name" value="ARSC"/>
    <property type="match status" value="1"/>
</dbReference>
<dbReference type="OrthoDB" id="9794155at2"/>
<dbReference type="Pfam" id="PF03960">
    <property type="entry name" value="ArsC"/>
    <property type="match status" value="1"/>
</dbReference>
<keyword evidence="3" id="KW-1185">Reference proteome</keyword>
<sequence>MTIQFFGYPKCSTCRMASKWLNDNGIAFENYHIVENPPTKEFIKEILHTTQIDLKKLFNTSGTKYRELQLKDKLPNMSIEEQIETLVSDGMLIKRPLTYDGKHLTLGFKEEEFEHIWKSS</sequence>
<comment type="caution">
    <text evidence="2">The sequence shown here is derived from an EMBL/GenBank/DDBJ whole genome shotgun (WGS) entry which is preliminary data.</text>
</comment>
<protein>
    <submittedName>
        <fullName evidence="2">Arsenate reductase family protein</fullName>
    </submittedName>
</protein>
<dbReference type="PANTHER" id="PTHR30041">
    <property type="entry name" value="ARSENATE REDUCTASE"/>
    <property type="match status" value="1"/>
</dbReference>
<dbReference type="AlphaFoldDB" id="A0A544TIS8"/>
<accession>A0A544TIS8</accession>
<reference evidence="2 3" key="1">
    <citation type="submission" date="2019-06" db="EMBL/GenBank/DDBJ databases">
        <title>Psychrobacillus vulpis sp. nov., a new species isolated from feces of a red fox that inhabits in The Tablas de Daimiel Natural Park, Albacete, Spain.</title>
        <authorList>
            <person name="Rodriguez M."/>
            <person name="Reina J.C."/>
            <person name="Bejar V."/>
            <person name="Llamas I."/>
        </authorList>
    </citation>
    <scope>NUCLEOTIDE SEQUENCE [LARGE SCALE GENOMIC DNA]</scope>
    <source>
        <strain evidence="2 3">Z8</strain>
    </source>
</reference>
<dbReference type="RefSeq" id="WP_142644113.1">
    <property type="nucleotide sequence ID" value="NZ_VDGI01000028.1"/>
</dbReference>
<evidence type="ECO:0000313" key="2">
    <source>
        <dbReference type="EMBL" id="TQR17355.1"/>
    </source>
</evidence>
<dbReference type="Proteomes" id="UP000316626">
    <property type="component" value="Unassembled WGS sequence"/>
</dbReference>
<evidence type="ECO:0000256" key="1">
    <source>
        <dbReference type="PROSITE-ProRule" id="PRU01282"/>
    </source>
</evidence>
<dbReference type="CDD" id="cd03036">
    <property type="entry name" value="ArsC_like"/>
    <property type="match status" value="1"/>
</dbReference>
<organism evidence="2 3">
    <name type="scientific">Psychrobacillus vulpis</name>
    <dbReference type="NCBI Taxonomy" id="2325572"/>
    <lineage>
        <taxon>Bacteria</taxon>
        <taxon>Bacillati</taxon>
        <taxon>Bacillota</taxon>
        <taxon>Bacilli</taxon>
        <taxon>Bacillales</taxon>
        <taxon>Bacillaceae</taxon>
        <taxon>Psychrobacillus</taxon>
    </lineage>
</organism>
<dbReference type="NCBIfam" id="TIGR01617">
    <property type="entry name" value="arsC_related"/>
    <property type="match status" value="1"/>
</dbReference>
<gene>
    <name evidence="2" type="ORF">FG384_18215</name>
</gene>
<dbReference type="InterPro" id="IPR036249">
    <property type="entry name" value="Thioredoxin-like_sf"/>
</dbReference>
<dbReference type="PANTHER" id="PTHR30041:SF8">
    <property type="entry name" value="PROTEIN YFFB"/>
    <property type="match status" value="1"/>
</dbReference>